<sequence length="469" mass="49694">MSPKEDAIDILVVGSGLAGLTAAITARQAGAELVLIAESQDVVGGSTRLCDGMILGANTRLQRKHGIEDSAKNFFNEYMAWTQWELPGGLIKAFTEESGPAIDWLEEQGVEFHDLVIYGGSENIPRGVVAKEKGQGIVNVLAAKAKSLDIDIAIGQPVKSLIIRDGAVVGAIVGDDEVFARSVILASGGYGANPVKVAKWWPNATSAGDWLWYIGADGAQGDALDFAEQANARISGFDRGLRLPHPNFVNAQEPYIPGWQIMVNAQGTRFVDESSPYGAVDRAFSLNDNKGFIIFDDQALHVDPDNEMPAYKQVVPAFGKRRSASWNVPMMEEMIEKGAITQANSIAELAQKLGISPEQLEHTIAQYNAGAAEGIDAFGKEAKFLRPVVQAPFYGKEIRPATIAATGTGPMIDNKARVVDHNGDPIPGLFAAGEATGGFLGYVYAGSGNSLAGCASFGRIAGKSAASTL</sequence>
<dbReference type="InterPro" id="IPR050315">
    <property type="entry name" value="FAD-oxidoreductase_2"/>
</dbReference>
<evidence type="ECO:0000256" key="2">
    <source>
        <dbReference type="ARBA" id="ARBA00022630"/>
    </source>
</evidence>
<dbReference type="PRINTS" id="PR00368">
    <property type="entry name" value="FADPNR"/>
</dbReference>
<keyword evidence="3" id="KW-0274">FAD</keyword>
<accession>A0A6J6L4L1</accession>
<name>A0A6J6L4L1_9ZZZZ</name>
<dbReference type="EMBL" id="CAEZWR010000018">
    <property type="protein sequence ID" value="CAB4656622.1"/>
    <property type="molecule type" value="Genomic_DNA"/>
</dbReference>
<dbReference type="AlphaFoldDB" id="A0A6J6L4L1"/>
<feature type="domain" description="FAD-dependent oxidoreductase 2 FAD-binding" evidence="5">
    <location>
        <begin position="9"/>
        <end position="451"/>
    </location>
</feature>
<dbReference type="GO" id="GO:0008202">
    <property type="term" value="P:steroid metabolic process"/>
    <property type="evidence" value="ECO:0007669"/>
    <property type="project" value="UniProtKB-ARBA"/>
</dbReference>
<keyword evidence="2" id="KW-0285">Flavoprotein</keyword>
<dbReference type="InterPro" id="IPR036188">
    <property type="entry name" value="FAD/NAD-bd_sf"/>
</dbReference>
<dbReference type="Pfam" id="PF00890">
    <property type="entry name" value="FAD_binding_2"/>
    <property type="match status" value="1"/>
</dbReference>
<dbReference type="GO" id="GO:0016491">
    <property type="term" value="F:oxidoreductase activity"/>
    <property type="evidence" value="ECO:0007669"/>
    <property type="project" value="UniProtKB-KW"/>
</dbReference>
<dbReference type="Gene3D" id="3.90.700.10">
    <property type="entry name" value="Succinate dehydrogenase/fumarate reductase flavoprotein, catalytic domain"/>
    <property type="match status" value="1"/>
</dbReference>
<evidence type="ECO:0000256" key="1">
    <source>
        <dbReference type="ARBA" id="ARBA00001974"/>
    </source>
</evidence>
<dbReference type="Gene3D" id="3.50.50.60">
    <property type="entry name" value="FAD/NAD(P)-binding domain"/>
    <property type="match status" value="1"/>
</dbReference>
<evidence type="ECO:0000256" key="4">
    <source>
        <dbReference type="ARBA" id="ARBA00023002"/>
    </source>
</evidence>
<protein>
    <submittedName>
        <fullName evidence="6">Unannotated protein</fullName>
    </submittedName>
</protein>
<dbReference type="PANTHER" id="PTHR43400">
    <property type="entry name" value="FUMARATE REDUCTASE"/>
    <property type="match status" value="1"/>
</dbReference>
<dbReference type="SUPFAM" id="SSF51905">
    <property type="entry name" value="FAD/NAD(P)-binding domain"/>
    <property type="match status" value="1"/>
</dbReference>
<dbReference type="InterPro" id="IPR027477">
    <property type="entry name" value="Succ_DH/fumarate_Rdtase_cat_sf"/>
</dbReference>
<evidence type="ECO:0000259" key="5">
    <source>
        <dbReference type="Pfam" id="PF00890"/>
    </source>
</evidence>
<dbReference type="SUPFAM" id="SSF56425">
    <property type="entry name" value="Succinate dehydrogenase/fumarate reductase flavoprotein, catalytic domain"/>
    <property type="match status" value="1"/>
</dbReference>
<organism evidence="6">
    <name type="scientific">freshwater metagenome</name>
    <dbReference type="NCBI Taxonomy" id="449393"/>
    <lineage>
        <taxon>unclassified sequences</taxon>
        <taxon>metagenomes</taxon>
        <taxon>ecological metagenomes</taxon>
    </lineage>
</organism>
<proteinExistence type="predicted"/>
<dbReference type="InterPro" id="IPR003953">
    <property type="entry name" value="FAD-dep_OxRdtase_2_FAD-bd"/>
</dbReference>
<gene>
    <name evidence="6" type="ORF">UFOPK2282_00264</name>
</gene>
<reference evidence="6" key="1">
    <citation type="submission" date="2020-05" db="EMBL/GenBank/DDBJ databases">
        <authorList>
            <person name="Chiriac C."/>
            <person name="Salcher M."/>
            <person name="Ghai R."/>
            <person name="Kavagutti S V."/>
        </authorList>
    </citation>
    <scope>NUCLEOTIDE SEQUENCE</scope>
</reference>
<keyword evidence="4" id="KW-0560">Oxidoreductase</keyword>
<comment type="cofactor">
    <cofactor evidence="1">
        <name>FAD</name>
        <dbReference type="ChEBI" id="CHEBI:57692"/>
    </cofactor>
</comment>
<dbReference type="PANTHER" id="PTHR43400:SF10">
    <property type="entry name" value="3-OXOSTEROID 1-DEHYDROGENASE"/>
    <property type="match status" value="1"/>
</dbReference>
<evidence type="ECO:0000313" key="6">
    <source>
        <dbReference type="EMBL" id="CAB4656622.1"/>
    </source>
</evidence>
<evidence type="ECO:0000256" key="3">
    <source>
        <dbReference type="ARBA" id="ARBA00022827"/>
    </source>
</evidence>